<dbReference type="PANTHER" id="PTHR32060:SF30">
    <property type="entry name" value="CARBOXY-TERMINAL PROCESSING PROTEASE CTPA"/>
    <property type="match status" value="1"/>
</dbReference>
<dbReference type="InterPro" id="IPR012854">
    <property type="entry name" value="Cu_amine_oxidase-like_N"/>
</dbReference>
<dbReference type="GO" id="GO:0004175">
    <property type="term" value="F:endopeptidase activity"/>
    <property type="evidence" value="ECO:0007669"/>
    <property type="project" value="TreeGrafter"/>
</dbReference>
<dbReference type="PANTHER" id="PTHR32060">
    <property type="entry name" value="TAIL-SPECIFIC PROTEASE"/>
    <property type="match status" value="1"/>
</dbReference>
<dbReference type="Proteomes" id="UP000223596">
    <property type="component" value="Unassembled WGS sequence"/>
</dbReference>
<keyword evidence="2" id="KW-0645">Protease</keyword>
<keyword evidence="2" id="KW-0378">Hydrolase</keyword>
<dbReference type="AlphaFoldDB" id="A0AB36TGX4"/>
<protein>
    <submittedName>
        <fullName evidence="2">C-terminal processing protease CtpA/Prc</fullName>
    </submittedName>
</protein>
<dbReference type="Pfam" id="PF07833">
    <property type="entry name" value="Cu_amine_oxidN1"/>
    <property type="match status" value="1"/>
</dbReference>
<accession>A0AB36TGX4</accession>
<dbReference type="GeneID" id="35804661"/>
<dbReference type="GO" id="GO:0008236">
    <property type="term" value="F:serine-type peptidase activity"/>
    <property type="evidence" value="ECO:0007669"/>
    <property type="project" value="InterPro"/>
</dbReference>
<reference evidence="2 3" key="1">
    <citation type="submission" date="2017-09" db="EMBL/GenBank/DDBJ databases">
        <title>Evaluation of Pacific Biosciences Sequencing Technology to Finishing C. thermocellum Genome Sequences.</title>
        <authorList>
            <person name="Brown S."/>
        </authorList>
    </citation>
    <scope>NUCLEOTIDE SEQUENCE [LARGE SCALE GENOMIC DNA]</scope>
    <source>
        <strain evidence="2 3">AD2</strain>
    </source>
</reference>
<evidence type="ECO:0000259" key="1">
    <source>
        <dbReference type="SMART" id="SM00245"/>
    </source>
</evidence>
<dbReference type="Gene3D" id="2.120.10.30">
    <property type="entry name" value="TolB, C-terminal domain"/>
    <property type="match status" value="1"/>
</dbReference>
<proteinExistence type="predicted"/>
<dbReference type="CDD" id="cd07561">
    <property type="entry name" value="Peptidase_S41_CPP_like"/>
    <property type="match status" value="1"/>
</dbReference>
<dbReference type="Gene3D" id="3.30.457.10">
    <property type="entry name" value="Copper amine oxidase-like, N-terminal domain"/>
    <property type="match status" value="1"/>
</dbReference>
<dbReference type="GO" id="GO:0006508">
    <property type="term" value="P:proteolysis"/>
    <property type="evidence" value="ECO:0007669"/>
    <property type="project" value="UniProtKB-KW"/>
</dbReference>
<dbReference type="GO" id="GO:0007165">
    <property type="term" value="P:signal transduction"/>
    <property type="evidence" value="ECO:0007669"/>
    <property type="project" value="TreeGrafter"/>
</dbReference>
<dbReference type="InterPro" id="IPR011042">
    <property type="entry name" value="6-blade_b-propeller_TolB-like"/>
</dbReference>
<dbReference type="InterPro" id="IPR036582">
    <property type="entry name" value="Mao_N_sf"/>
</dbReference>
<dbReference type="InterPro" id="IPR005151">
    <property type="entry name" value="Tail-specific_protease"/>
</dbReference>
<evidence type="ECO:0000313" key="3">
    <source>
        <dbReference type="Proteomes" id="UP000223596"/>
    </source>
</evidence>
<dbReference type="Pfam" id="PF03572">
    <property type="entry name" value="Peptidase_S41"/>
    <property type="match status" value="1"/>
</dbReference>
<dbReference type="InterPro" id="IPR032485">
    <property type="entry name" value="LRP1-like_beta_prop"/>
</dbReference>
<dbReference type="RefSeq" id="WP_003516277.1">
    <property type="nucleotide sequence ID" value="NZ_CP013828.1"/>
</dbReference>
<dbReference type="SUPFAM" id="SSF52096">
    <property type="entry name" value="ClpP/crotonase"/>
    <property type="match status" value="1"/>
</dbReference>
<dbReference type="Gene3D" id="3.90.226.10">
    <property type="entry name" value="2-enoyl-CoA Hydratase, Chain A, domain 1"/>
    <property type="match status" value="1"/>
</dbReference>
<dbReference type="EMBL" id="PDBW01000001">
    <property type="protein sequence ID" value="PFH02756.1"/>
    <property type="molecule type" value="Genomic_DNA"/>
</dbReference>
<dbReference type="InterPro" id="IPR008979">
    <property type="entry name" value="Galactose-bd-like_sf"/>
</dbReference>
<dbReference type="SUPFAM" id="SSF55383">
    <property type="entry name" value="Copper amine oxidase, domain N"/>
    <property type="match status" value="1"/>
</dbReference>
<dbReference type="Pfam" id="PF16472">
    <property type="entry name" value="DUF5050"/>
    <property type="match status" value="1"/>
</dbReference>
<feature type="domain" description="Tail specific protease" evidence="1">
    <location>
        <begin position="750"/>
        <end position="933"/>
    </location>
</feature>
<dbReference type="SUPFAM" id="SSF69304">
    <property type="entry name" value="Tricorn protease N-terminal domain"/>
    <property type="match status" value="1"/>
</dbReference>
<gene>
    <name evidence="2" type="ORF">M972_111543</name>
</gene>
<dbReference type="SUPFAM" id="SSF49785">
    <property type="entry name" value="Galactose-binding domain-like"/>
    <property type="match status" value="1"/>
</dbReference>
<name>A0AB36TGX4_ACETH</name>
<dbReference type="InterPro" id="IPR029045">
    <property type="entry name" value="ClpP/crotonase-like_dom_sf"/>
</dbReference>
<sequence length="950" mass="109974">MKKIKQMKVALFLFSFLSVIVFMSVSSLALPDVPKKSSNTSGNMANNGRVLKYDGWVYYSFDESGLYRMKEDGSQKKKICDGMYDNLTAYDGYIYGYCRYTKTNNPEETGLFRLKPDGTERVKISDKSMLFVTIYDGWIYYTSFDDNFKPYKMKLDATDDQKLSDYSASYINVDNQWVYFQNDANGGRIYKVKHDGSQITEVSDHGNMYTYLNIDGEWIYFSGHYFLYKMKVDGTELTPLFEELINNVNSKDSWIYFSVFEEGIYRIKTDGTQLQKLRDVEDFVSGISLTDEWLYYEVYDVKDSSTRVYRMRLDGSSHQKFKITEDHVPDEVENVKIRIDGKFGEYSNVPLNLYGRILLPFREILKNLGVPDDDKHIIWDGKNRTVTVKKDNITILLTIGKNTALVNGKEYVLDVAPIIYNDRTYIPTRFIAESLNKKVLWDGEKQIVSICEPAEFEKVKDILAKTNDAMVNSVERYSVDQKNSMKYNNDYLDYEIQMTAKLEIDSKKRLCNIVGERKILETGNITNFNSEETSNIYCWCENEKIYLKDENYDLWYESELTEDEWENFKRRVLSNYSYINADDLICSGFTVDETDEHYILKGEHIFDELISGALYELDIVNEIISGTNTELLINKKTYYLEKINTTVTGKEKSSYGGNFSIAVSLENTNFNSEARVTAPEGFDPDKLINKKAVELVNFISQAYLYFNEIDNFEEKSKEFITKKDFNFDDVKQYIEAIKADDDVFTVCVDENSLEYGYKEEQIETKDLGKDAVYIKIKSFTEDVGDKFIEEADKIENSEDKTLVIDLRDNGGGFIISANDILDYLLPRCLMNYYISRSGDMLPVYSNDDYKEFKQILILVNENTASSAELLALGLKKHLKNTTVIGRTTLGKGVGQLVYRDDDKKFSVYLVSFYWNVKEQNVMKSGITPDIVVNSDSDYLKEVEKLLKSKR</sequence>
<evidence type="ECO:0000313" key="2">
    <source>
        <dbReference type="EMBL" id="PFH02756.1"/>
    </source>
</evidence>
<dbReference type="GO" id="GO:0030288">
    <property type="term" value="C:outer membrane-bounded periplasmic space"/>
    <property type="evidence" value="ECO:0007669"/>
    <property type="project" value="TreeGrafter"/>
</dbReference>
<comment type="caution">
    <text evidence="2">The sequence shown here is derived from an EMBL/GenBank/DDBJ whole genome shotgun (WGS) entry which is preliminary data.</text>
</comment>
<dbReference type="SMART" id="SM00245">
    <property type="entry name" value="TSPc"/>
    <property type="match status" value="1"/>
</dbReference>
<organism evidence="2 3">
    <name type="scientific">Acetivibrio thermocellus AD2</name>
    <dbReference type="NCBI Taxonomy" id="1138384"/>
    <lineage>
        <taxon>Bacteria</taxon>
        <taxon>Bacillati</taxon>
        <taxon>Bacillota</taxon>
        <taxon>Clostridia</taxon>
        <taxon>Eubacteriales</taxon>
        <taxon>Oscillospiraceae</taxon>
        <taxon>Acetivibrio</taxon>
    </lineage>
</organism>